<name>A0AC61YCA5_9FLAO</name>
<organism evidence="1 2">
    <name type="scientific">Mesonia oceanica</name>
    <dbReference type="NCBI Taxonomy" id="2687242"/>
    <lineage>
        <taxon>Bacteria</taxon>
        <taxon>Pseudomonadati</taxon>
        <taxon>Bacteroidota</taxon>
        <taxon>Flavobacteriia</taxon>
        <taxon>Flavobacteriales</taxon>
        <taxon>Flavobacteriaceae</taxon>
        <taxon>Mesonia</taxon>
    </lineage>
</organism>
<proteinExistence type="predicted"/>
<evidence type="ECO:0000313" key="1">
    <source>
        <dbReference type="EMBL" id="VVV01905.1"/>
    </source>
</evidence>
<comment type="caution">
    <text evidence="1">The sequence shown here is derived from an EMBL/GenBank/DDBJ whole genome shotgun (WGS) entry which is preliminary data.</text>
</comment>
<protein>
    <submittedName>
        <fullName evidence="1">Uncharacterized protein</fullName>
    </submittedName>
</protein>
<accession>A0AC61YCA5</accession>
<dbReference type="EMBL" id="CABVMM010000013">
    <property type="protein sequence ID" value="VVV01905.1"/>
    <property type="molecule type" value="Genomic_DNA"/>
</dbReference>
<sequence>MIIYLTQILLISGIYFIFNFLLFGYNFKISILQSVLFAIFYFVGLPYAYKLVLYLKKSKPYQLGDGEEIFVDEEVRMLNISFIQKVNLKITGQNLIWTYYNQSKVYDLQNLNDIKVKEQSIIFYFQHQKVNFITEKAQYILDVLETERQNSNLNCT</sequence>
<keyword evidence="2" id="KW-1185">Reference proteome</keyword>
<evidence type="ECO:0000313" key="2">
    <source>
        <dbReference type="Proteomes" id="UP000356253"/>
    </source>
</evidence>
<reference evidence="1" key="1">
    <citation type="submission" date="2019-09" db="EMBL/GenBank/DDBJ databases">
        <authorList>
            <person name="Rodrigo-Torres L."/>
            <person name="Arahal R. D."/>
            <person name="Lucena T."/>
        </authorList>
    </citation>
    <scope>NUCLEOTIDE SEQUENCE</scope>
    <source>
        <strain evidence="1">ISS653</strain>
    </source>
</reference>
<gene>
    <name evidence="1" type="ORF">FVB9532_03199</name>
</gene>
<dbReference type="Proteomes" id="UP000356253">
    <property type="component" value="Unassembled WGS sequence"/>
</dbReference>